<evidence type="ECO:0000256" key="1">
    <source>
        <dbReference type="ARBA" id="ARBA00010062"/>
    </source>
</evidence>
<evidence type="ECO:0000259" key="3">
    <source>
        <dbReference type="Pfam" id="PF13458"/>
    </source>
</evidence>
<protein>
    <recommendedName>
        <fullName evidence="3">Leucine-binding protein domain-containing protein</fullName>
    </recommendedName>
</protein>
<dbReference type="InterPro" id="IPR028082">
    <property type="entry name" value="Peripla_BP_I"/>
</dbReference>
<dbReference type="InterPro" id="IPR051010">
    <property type="entry name" value="BCAA_transport"/>
</dbReference>
<dbReference type="Pfam" id="PF13458">
    <property type="entry name" value="Peripla_BP_6"/>
    <property type="match status" value="1"/>
</dbReference>
<gene>
    <name evidence="4" type="ORF">E6H00_06845</name>
</gene>
<feature type="domain" description="Leucine-binding protein" evidence="3">
    <location>
        <begin position="63"/>
        <end position="412"/>
    </location>
</feature>
<name>A0A537K3Y7_9BACT</name>
<dbReference type="EMBL" id="VBAK01000112">
    <property type="protein sequence ID" value="TMI90487.1"/>
    <property type="molecule type" value="Genomic_DNA"/>
</dbReference>
<dbReference type="Proteomes" id="UP000318509">
    <property type="component" value="Unassembled WGS sequence"/>
</dbReference>
<dbReference type="Gene3D" id="3.40.50.2300">
    <property type="match status" value="2"/>
</dbReference>
<proteinExistence type="inferred from homology"/>
<dbReference type="CDD" id="cd06268">
    <property type="entry name" value="PBP1_ABC_transporter_LIVBP-like"/>
    <property type="match status" value="1"/>
</dbReference>
<dbReference type="PANTHER" id="PTHR30483">
    <property type="entry name" value="LEUCINE-SPECIFIC-BINDING PROTEIN"/>
    <property type="match status" value="1"/>
</dbReference>
<dbReference type="PANTHER" id="PTHR30483:SF6">
    <property type="entry name" value="PERIPLASMIC BINDING PROTEIN OF ABC TRANSPORTER FOR NATURAL AMINO ACIDS"/>
    <property type="match status" value="1"/>
</dbReference>
<dbReference type="AlphaFoldDB" id="A0A537K3Y7"/>
<accession>A0A537K3Y7</accession>
<evidence type="ECO:0000313" key="4">
    <source>
        <dbReference type="EMBL" id="TMI90487.1"/>
    </source>
</evidence>
<dbReference type="PROSITE" id="PS51318">
    <property type="entry name" value="TAT"/>
    <property type="match status" value="1"/>
</dbReference>
<comment type="caution">
    <text evidence="4">The sequence shown here is derived from an EMBL/GenBank/DDBJ whole genome shotgun (WGS) entry which is preliminary data.</text>
</comment>
<evidence type="ECO:0000313" key="5">
    <source>
        <dbReference type="Proteomes" id="UP000318509"/>
    </source>
</evidence>
<organism evidence="4 5">
    <name type="scientific">Candidatus Segetimicrobium genomatis</name>
    <dbReference type="NCBI Taxonomy" id="2569760"/>
    <lineage>
        <taxon>Bacteria</taxon>
        <taxon>Bacillati</taxon>
        <taxon>Candidatus Sysuimicrobiota</taxon>
        <taxon>Candidatus Sysuimicrobiia</taxon>
        <taxon>Candidatus Sysuimicrobiales</taxon>
        <taxon>Candidatus Segetimicrobiaceae</taxon>
        <taxon>Candidatus Segetimicrobium</taxon>
    </lineage>
</organism>
<dbReference type="InterPro" id="IPR028081">
    <property type="entry name" value="Leu-bd"/>
</dbReference>
<keyword evidence="2" id="KW-0732">Signal</keyword>
<sequence length="458" mass="49220">MTRTRRAFLRDSAVLSGAALWDAVWRRPAAAASPAAPRVGFIAHVGSAQSLPRSPAGLEVAGYAGLLGARAGAEEMGTTAQLVGREFDVSVATATSPAAAVRAAGRLVAVEGVFAIAGGYGAETALALSEFAERQRVVFVNVGATGDALRGASCGRYTFHVEASDAMYLDALADWFTRGLAFLVDEDAPQGVRIIRRAPTRRWFLVAAGSPIWQARRLRAHAALERRHWGGRIVGDAVMDAATGQVRDILRAIEQARPDLVFLLLGPDAQLSFMKQYETAGLRFEVSCFPEPLTQTRVFLAALLAAAPRSAGGSIRAVLWDPAVRFAGALELNSRFAARWKHPLDGPAWAAWCAIKILGEVALRAHTTDPAQVVRYLESDRAALDGHKGIVLTFRRWDHQLRQPLEMVRLQRDSGDLLGAAEPVGGIPNVNAPGRDPRQVLDQLGDLAPESTCRFSIT</sequence>
<comment type="similarity">
    <text evidence="1">Belongs to the leucine-binding protein family.</text>
</comment>
<dbReference type="InterPro" id="IPR006311">
    <property type="entry name" value="TAT_signal"/>
</dbReference>
<evidence type="ECO:0000256" key="2">
    <source>
        <dbReference type="ARBA" id="ARBA00022729"/>
    </source>
</evidence>
<reference evidence="4 5" key="1">
    <citation type="journal article" date="2019" name="Nat. Microbiol.">
        <title>Mediterranean grassland soil C-N compound turnover is dependent on rainfall and depth, and is mediated by genomically divergent microorganisms.</title>
        <authorList>
            <person name="Diamond S."/>
            <person name="Andeer P.F."/>
            <person name="Li Z."/>
            <person name="Crits-Christoph A."/>
            <person name="Burstein D."/>
            <person name="Anantharaman K."/>
            <person name="Lane K.R."/>
            <person name="Thomas B.C."/>
            <person name="Pan C."/>
            <person name="Northen T.R."/>
            <person name="Banfield J.F."/>
        </authorList>
    </citation>
    <scope>NUCLEOTIDE SEQUENCE [LARGE SCALE GENOMIC DNA]</scope>
    <source>
        <strain evidence="4">NP_3</strain>
    </source>
</reference>
<dbReference type="SUPFAM" id="SSF53822">
    <property type="entry name" value="Periplasmic binding protein-like I"/>
    <property type="match status" value="1"/>
</dbReference>